<reference evidence="1 2" key="1">
    <citation type="journal article" date="2014" name="Nature">
        <title>The genome of the recently domesticated crop plant sugar beet (Beta vulgaris).</title>
        <authorList>
            <person name="Dohm J.C."/>
            <person name="Minoche A.E."/>
            <person name="Holtgrawe D."/>
            <person name="Capella-Gutierrez S."/>
            <person name="Zakrzewski F."/>
            <person name="Tafer H."/>
            <person name="Rupp O."/>
            <person name="Sorensen T.R."/>
            <person name="Stracke R."/>
            <person name="Reinhardt R."/>
            <person name="Goesmann A."/>
            <person name="Kraft T."/>
            <person name="Schulz B."/>
            <person name="Stadler P.F."/>
            <person name="Schmidt T."/>
            <person name="Gabaldon T."/>
            <person name="Lehrach H."/>
            <person name="Weisshaar B."/>
            <person name="Himmelbauer H."/>
        </authorList>
    </citation>
    <scope>NUCLEOTIDE SEQUENCE [LARGE SCALE GENOMIC DNA]</scope>
    <source>
        <tissue evidence="1">Taproot</tissue>
    </source>
</reference>
<evidence type="ECO:0000313" key="2">
    <source>
        <dbReference type="Proteomes" id="UP000035740"/>
    </source>
</evidence>
<keyword evidence="2" id="KW-1185">Reference proteome</keyword>
<organism evidence="1 2">
    <name type="scientific">Beta vulgaris subsp. vulgaris</name>
    <name type="common">Beet</name>
    <dbReference type="NCBI Taxonomy" id="3555"/>
    <lineage>
        <taxon>Eukaryota</taxon>
        <taxon>Viridiplantae</taxon>
        <taxon>Streptophyta</taxon>
        <taxon>Embryophyta</taxon>
        <taxon>Tracheophyta</taxon>
        <taxon>Spermatophyta</taxon>
        <taxon>Magnoliopsida</taxon>
        <taxon>eudicotyledons</taxon>
        <taxon>Gunneridae</taxon>
        <taxon>Pentapetalae</taxon>
        <taxon>Caryophyllales</taxon>
        <taxon>Chenopodiaceae</taxon>
        <taxon>Betoideae</taxon>
        <taxon>Beta</taxon>
    </lineage>
</organism>
<gene>
    <name evidence="1" type="ORF">BVRB_009220</name>
</gene>
<evidence type="ECO:0000313" key="1">
    <source>
        <dbReference type="EMBL" id="KMS95339.1"/>
    </source>
</evidence>
<accession>A0A0J8B2J4</accession>
<sequence length="39" mass="4752">MWSHGCRLKTRNQSKAFLCQKRKLKMQAWNHFRTTSRDA</sequence>
<protein>
    <submittedName>
        <fullName evidence="1">Uncharacterized protein</fullName>
    </submittedName>
</protein>
<dbReference type="EMBL" id="KQ090483">
    <property type="protein sequence ID" value="KMS95339.1"/>
    <property type="molecule type" value="Genomic_DNA"/>
</dbReference>
<proteinExistence type="predicted"/>
<dbReference type="Proteomes" id="UP000035740">
    <property type="component" value="Unassembled WGS sequence"/>
</dbReference>
<name>A0A0J8B2J4_BETVV</name>
<dbReference type="Gramene" id="KMS95339">
    <property type="protein sequence ID" value="KMS95339"/>
    <property type="gene ID" value="BVRB_009220"/>
</dbReference>
<dbReference type="AlphaFoldDB" id="A0A0J8B2J4"/>